<evidence type="ECO:0000256" key="7">
    <source>
        <dbReference type="ARBA" id="ARBA00023136"/>
    </source>
</evidence>
<keyword evidence="6 10" id="KW-1133">Transmembrane helix</keyword>
<sequence length="568" mass="64583">MNEWFKKNLETIKEKWAKWTTLQKAIVAAIIVVAIAVIVLMASMSSRPSTVRLFNGPVNDEKERELILSRLDQDNVKAYVSSDNYISVENSDIAKKYRSRLIAEGYAPSSLDAYSLFDVTRWSRTDFDDKVNWQRATETALKQQLESLDGIQRAEVNLVLPDEALFTENQNPTSASIVLYAKGNSDVLTDKRKIRGIQNLIKACVEGLRDENIVINDGASNVQINDFEGMAESDRISNIEKQRKLILKQETTYTGLVLKALKGTFSDDRVRVANIKIDMNMSERKTTSKEYTGITIRPDNPNTPYDDSEIVNSLTLSEETVNKSFTGTGYNPEGPAGVEGQNPPVYSDMSNVVGKSTEEGVKRNYALNEKNVSEITSPQIDRITVSVNIDGQWRKVYDENNRPILENGHLKREYIPITPEQLVNTTKLVQDAVGYNKSRGDSVTVTNIPFDRTEEQEKEDLAYIAQLNRNRTIMFSLIGIAIILIAFIAFRIISREIERRRRLAEEARIRQQEEERQRALLEAQQQGMEVTMSVEERKRAELQENAIAMAKEHPEDVAMLIRTWLMEE</sequence>
<feature type="coiled-coil region" evidence="9">
    <location>
        <begin position="494"/>
        <end position="552"/>
    </location>
</feature>
<evidence type="ECO:0000256" key="9">
    <source>
        <dbReference type="SAM" id="Coils"/>
    </source>
</evidence>
<dbReference type="Pfam" id="PF01514">
    <property type="entry name" value="YscJ_FliF"/>
    <property type="match status" value="1"/>
</dbReference>
<keyword evidence="9" id="KW-0175">Coiled coil</keyword>
<dbReference type="GO" id="GO:0005886">
    <property type="term" value="C:plasma membrane"/>
    <property type="evidence" value="ECO:0007669"/>
    <property type="project" value="UniProtKB-SubCell"/>
</dbReference>
<dbReference type="GO" id="GO:0071973">
    <property type="term" value="P:bacterial-type flagellum-dependent cell motility"/>
    <property type="evidence" value="ECO:0007669"/>
    <property type="project" value="InterPro"/>
</dbReference>
<evidence type="ECO:0000256" key="8">
    <source>
        <dbReference type="ARBA" id="ARBA00023143"/>
    </source>
</evidence>
<evidence type="ECO:0000256" key="3">
    <source>
        <dbReference type="ARBA" id="ARBA00007971"/>
    </source>
</evidence>
<dbReference type="EMBL" id="CP002631">
    <property type="protein sequence ID" value="AEB14034.1"/>
    <property type="molecule type" value="Genomic_DNA"/>
</dbReference>
<dbReference type="PANTHER" id="PTHR30046:SF0">
    <property type="entry name" value="FLAGELLAR M-RING PROTEIN"/>
    <property type="match status" value="1"/>
</dbReference>
<name>F2NXF5_TRES6</name>
<dbReference type="GeneID" id="302998283"/>
<keyword evidence="13" id="KW-0282">Flagellum</keyword>
<reference evidence="14" key="2">
    <citation type="submission" date="2011-04" db="EMBL/GenBank/DDBJ databases">
        <title>The complete genome of chromosome of Treponema succinifaciens DSM 2489.</title>
        <authorList>
            <person name="Lucas S."/>
            <person name="Copeland A."/>
            <person name="Lapidus A."/>
            <person name="Bruce D."/>
            <person name="Goodwin L."/>
            <person name="Pitluck S."/>
            <person name="Peters L."/>
            <person name="Kyrpides N."/>
            <person name="Mavromatis K."/>
            <person name="Ivanova N."/>
            <person name="Ovchinnikova G."/>
            <person name="Teshima H."/>
            <person name="Detter J.C."/>
            <person name="Tapia R."/>
            <person name="Han C."/>
            <person name="Land M."/>
            <person name="Hauser L."/>
            <person name="Markowitz V."/>
            <person name="Cheng J.-F."/>
            <person name="Hugenholtz P."/>
            <person name="Woyke T."/>
            <person name="Wu D."/>
            <person name="Gronow S."/>
            <person name="Wellnitz S."/>
            <person name="Brambilla E."/>
            <person name="Klenk H.-P."/>
            <person name="Eisen J.A."/>
        </authorList>
    </citation>
    <scope>NUCLEOTIDE SEQUENCE [LARGE SCALE GENOMIC DNA]</scope>
    <source>
        <strain evidence="14">ATCC 33096 / DSM 2489 / 6091</strain>
    </source>
</reference>
<dbReference type="Gene3D" id="3.30.300.30">
    <property type="match status" value="1"/>
</dbReference>
<keyword evidence="8" id="KW-0975">Bacterial flagellum</keyword>
<evidence type="ECO:0000259" key="11">
    <source>
        <dbReference type="Pfam" id="PF01514"/>
    </source>
</evidence>
<reference evidence="13 14" key="1">
    <citation type="journal article" date="2011" name="Stand. Genomic Sci.">
        <title>Complete genome sequence of Treponema succinifaciens type strain (6091).</title>
        <authorList>
            <person name="Han C."/>
            <person name="Gronow S."/>
            <person name="Teshima H."/>
            <person name="Lapidus A."/>
            <person name="Nolan M."/>
            <person name="Lucas S."/>
            <person name="Hammon N."/>
            <person name="Deshpande S."/>
            <person name="Cheng J.F."/>
            <person name="Zeytun A."/>
            <person name="Tapia R."/>
            <person name="Goodwin L."/>
            <person name="Pitluck S."/>
            <person name="Liolios K."/>
            <person name="Pagani I."/>
            <person name="Ivanova N."/>
            <person name="Mavromatis K."/>
            <person name="Mikhailova N."/>
            <person name="Huntemann M."/>
            <person name="Pati A."/>
            <person name="Chen A."/>
            <person name="Palaniappan K."/>
            <person name="Land M."/>
            <person name="Hauser L."/>
            <person name="Brambilla E.M."/>
            <person name="Rohde M."/>
            <person name="Goker M."/>
            <person name="Woyke T."/>
            <person name="Bristow J."/>
            <person name="Eisen J.A."/>
            <person name="Markowitz V."/>
            <person name="Hugenholtz P."/>
            <person name="Kyrpides N.C."/>
            <person name="Klenk H.P."/>
            <person name="Detter J.C."/>
        </authorList>
    </citation>
    <scope>NUCLEOTIDE SEQUENCE [LARGE SCALE GENOMIC DNA]</scope>
    <source>
        <strain evidence="14">ATCC 33096 / DSM 2489 / 6091</strain>
    </source>
</reference>
<evidence type="ECO:0000259" key="12">
    <source>
        <dbReference type="Pfam" id="PF08345"/>
    </source>
</evidence>
<dbReference type="OrthoDB" id="304821at2"/>
<feature type="domain" description="Flagellar M-ring N-terminal" evidence="11">
    <location>
        <begin position="46"/>
        <end position="222"/>
    </location>
</feature>
<gene>
    <name evidence="13" type="ordered locus">Tresu_1122</name>
</gene>
<feature type="transmembrane region" description="Helical" evidence="10">
    <location>
        <begin position="473"/>
        <end position="493"/>
    </location>
</feature>
<keyword evidence="5 10" id="KW-0812">Transmembrane</keyword>
<dbReference type="Proteomes" id="UP000006852">
    <property type="component" value="Chromosome"/>
</dbReference>
<dbReference type="Pfam" id="PF08345">
    <property type="entry name" value="YscJ_FliF_C"/>
    <property type="match status" value="1"/>
</dbReference>
<evidence type="ECO:0000313" key="14">
    <source>
        <dbReference type="Proteomes" id="UP000006852"/>
    </source>
</evidence>
<dbReference type="KEGG" id="tsu:Tresu_1122"/>
<evidence type="ECO:0000256" key="6">
    <source>
        <dbReference type="ARBA" id="ARBA00022989"/>
    </source>
</evidence>
<protein>
    <submittedName>
        <fullName evidence="13">Flagellar M-ring protein FliF</fullName>
    </submittedName>
</protein>
<accession>F2NXF5</accession>
<comment type="similarity">
    <text evidence="3">Belongs to the FliF family.</text>
</comment>
<organism evidence="13 14">
    <name type="scientific">Treponema succinifaciens (strain ATCC 33096 / DSM 2489 / 6091)</name>
    <dbReference type="NCBI Taxonomy" id="869209"/>
    <lineage>
        <taxon>Bacteria</taxon>
        <taxon>Pseudomonadati</taxon>
        <taxon>Spirochaetota</taxon>
        <taxon>Spirochaetia</taxon>
        <taxon>Spirochaetales</taxon>
        <taxon>Treponemataceae</taxon>
        <taxon>Treponema</taxon>
    </lineage>
</organism>
<dbReference type="NCBIfam" id="TIGR00206">
    <property type="entry name" value="fliF"/>
    <property type="match status" value="1"/>
</dbReference>
<dbReference type="GO" id="GO:0003774">
    <property type="term" value="F:cytoskeletal motor activity"/>
    <property type="evidence" value="ECO:0007669"/>
    <property type="project" value="InterPro"/>
</dbReference>
<proteinExistence type="inferred from homology"/>
<feature type="transmembrane region" description="Helical" evidence="10">
    <location>
        <begin position="21"/>
        <end position="44"/>
    </location>
</feature>
<keyword evidence="14" id="KW-1185">Reference proteome</keyword>
<dbReference type="STRING" id="869209.Tresu_1122"/>
<evidence type="ECO:0000256" key="5">
    <source>
        <dbReference type="ARBA" id="ARBA00022692"/>
    </source>
</evidence>
<dbReference type="PRINTS" id="PR01009">
    <property type="entry name" value="FLGMRINGFLIF"/>
</dbReference>
<evidence type="ECO:0000256" key="10">
    <source>
        <dbReference type="SAM" id="Phobius"/>
    </source>
</evidence>
<keyword evidence="4" id="KW-1003">Cell membrane</keyword>
<comment type="subcellular location">
    <subcellularLocation>
        <location evidence="1">Bacterial flagellum basal body</location>
    </subcellularLocation>
    <subcellularLocation>
        <location evidence="2">Cell membrane</location>
        <topology evidence="2">Multi-pass membrane protein</topology>
    </subcellularLocation>
</comment>
<dbReference type="InterPro" id="IPR006182">
    <property type="entry name" value="FliF_N_dom"/>
</dbReference>
<dbReference type="InterPro" id="IPR045851">
    <property type="entry name" value="AMP-bd_C_sf"/>
</dbReference>
<evidence type="ECO:0000313" key="13">
    <source>
        <dbReference type="EMBL" id="AEB14034.1"/>
    </source>
</evidence>
<evidence type="ECO:0000256" key="2">
    <source>
        <dbReference type="ARBA" id="ARBA00004651"/>
    </source>
</evidence>
<evidence type="ECO:0000256" key="1">
    <source>
        <dbReference type="ARBA" id="ARBA00004117"/>
    </source>
</evidence>
<feature type="domain" description="Flagellar M-ring C-terminal" evidence="12">
    <location>
        <begin position="262"/>
        <end position="450"/>
    </location>
</feature>
<dbReference type="PANTHER" id="PTHR30046">
    <property type="entry name" value="FLAGELLAR M-RING PROTEIN"/>
    <property type="match status" value="1"/>
</dbReference>
<keyword evidence="13" id="KW-0969">Cilium</keyword>
<dbReference type="InterPro" id="IPR013556">
    <property type="entry name" value="Flag_M-ring_C"/>
</dbReference>
<dbReference type="InterPro" id="IPR000067">
    <property type="entry name" value="FlgMring_FliF"/>
</dbReference>
<dbReference type="RefSeq" id="WP_013701323.1">
    <property type="nucleotide sequence ID" value="NC_015385.1"/>
</dbReference>
<keyword evidence="7 10" id="KW-0472">Membrane</keyword>
<dbReference type="HOGENOM" id="CLU_028108_2_0_12"/>
<dbReference type="AlphaFoldDB" id="F2NXF5"/>
<dbReference type="InterPro" id="IPR043427">
    <property type="entry name" value="YscJ/FliF"/>
</dbReference>
<keyword evidence="13" id="KW-0966">Cell projection</keyword>
<dbReference type="GO" id="GO:0009431">
    <property type="term" value="C:bacterial-type flagellum basal body, MS ring"/>
    <property type="evidence" value="ECO:0007669"/>
    <property type="project" value="InterPro"/>
</dbReference>
<dbReference type="eggNOG" id="COG1766">
    <property type="taxonomic scope" value="Bacteria"/>
</dbReference>
<evidence type="ECO:0000256" key="4">
    <source>
        <dbReference type="ARBA" id="ARBA00022475"/>
    </source>
</evidence>